<organism evidence="1 2">
    <name type="scientific">Ricinus communis</name>
    <name type="common">Castor bean</name>
    <dbReference type="NCBI Taxonomy" id="3988"/>
    <lineage>
        <taxon>Eukaryota</taxon>
        <taxon>Viridiplantae</taxon>
        <taxon>Streptophyta</taxon>
        <taxon>Embryophyta</taxon>
        <taxon>Tracheophyta</taxon>
        <taxon>Spermatophyta</taxon>
        <taxon>Magnoliopsida</taxon>
        <taxon>eudicotyledons</taxon>
        <taxon>Gunneridae</taxon>
        <taxon>Pentapetalae</taxon>
        <taxon>rosids</taxon>
        <taxon>fabids</taxon>
        <taxon>Malpighiales</taxon>
        <taxon>Euphorbiaceae</taxon>
        <taxon>Acalyphoideae</taxon>
        <taxon>Acalypheae</taxon>
        <taxon>Ricinus</taxon>
    </lineage>
</organism>
<evidence type="ECO:0000313" key="1">
    <source>
        <dbReference type="EMBL" id="EEF40476.1"/>
    </source>
</evidence>
<sequence>MKCITLIWRGAVQGCYPPRQELQYMGHLGGGIISLAWMENAMEVALDINLKALHLRMGLSKGILNYFRGRGCLTVKYDYWSFKDGNLRHLFMDRYYARQGSPVSGRVSGILNLWRTLKKVKKEKENQQRALVAERTTVQSGRKWNLRLVAKEKKRKEKKVGKERENQKMSRGILREKRVPPISHLLNAPPSIRGEPIPISPNSHGLAIPFARAILSNRYF</sequence>
<gene>
    <name evidence="1" type="ORF">RCOM_0774060</name>
</gene>
<dbReference type="EMBL" id="EQ973884">
    <property type="protein sequence ID" value="EEF40476.1"/>
    <property type="molecule type" value="Genomic_DNA"/>
</dbReference>
<dbReference type="InParanoid" id="B9S771"/>
<accession>B9S771</accession>
<keyword evidence="2" id="KW-1185">Reference proteome</keyword>
<reference evidence="2" key="1">
    <citation type="journal article" date="2010" name="Nat. Biotechnol.">
        <title>Draft genome sequence of the oilseed species Ricinus communis.</title>
        <authorList>
            <person name="Chan A.P."/>
            <person name="Crabtree J."/>
            <person name="Zhao Q."/>
            <person name="Lorenzi H."/>
            <person name="Orvis J."/>
            <person name="Puiu D."/>
            <person name="Melake-Berhan A."/>
            <person name="Jones K.M."/>
            <person name="Redman J."/>
            <person name="Chen G."/>
            <person name="Cahoon E.B."/>
            <person name="Gedil M."/>
            <person name="Stanke M."/>
            <person name="Haas B.J."/>
            <person name="Wortman J.R."/>
            <person name="Fraser-Liggett C.M."/>
            <person name="Ravel J."/>
            <person name="Rabinowicz P.D."/>
        </authorList>
    </citation>
    <scope>NUCLEOTIDE SEQUENCE [LARGE SCALE GENOMIC DNA]</scope>
    <source>
        <strain evidence="2">cv. Hale</strain>
    </source>
</reference>
<protein>
    <submittedName>
        <fullName evidence="1">Uncharacterized protein</fullName>
    </submittedName>
</protein>
<name>B9S771_RICCO</name>
<proteinExistence type="predicted"/>
<evidence type="ECO:0000313" key="2">
    <source>
        <dbReference type="Proteomes" id="UP000008311"/>
    </source>
</evidence>
<dbReference type="AlphaFoldDB" id="B9S771"/>
<dbReference type="Proteomes" id="UP000008311">
    <property type="component" value="Unassembled WGS sequence"/>
</dbReference>